<evidence type="ECO:0000313" key="20">
    <source>
        <dbReference type="Proteomes" id="UP000828390"/>
    </source>
</evidence>
<dbReference type="InterPro" id="IPR046338">
    <property type="entry name" value="GAIN_dom_sf"/>
</dbReference>
<dbReference type="InterPro" id="IPR000832">
    <property type="entry name" value="GPCR_2_secretin-like"/>
</dbReference>
<comment type="caution">
    <text evidence="12">Lacks conserved residue(s) required for the propagation of feature annotation.</text>
</comment>
<evidence type="ECO:0000256" key="13">
    <source>
        <dbReference type="SAM" id="MobiDB-lite"/>
    </source>
</evidence>
<dbReference type="SMART" id="SM00303">
    <property type="entry name" value="GPS"/>
    <property type="match status" value="1"/>
</dbReference>
<accession>A0A9D4H8B5</accession>
<dbReference type="GO" id="GO:0005886">
    <property type="term" value="C:plasma membrane"/>
    <property type="evidence" value="ECO:0007669"/>
    <property type="project" value="UniProtKB-SubCell"/>
</dbReference>
<evidence type="ECO:0000256" key="4">
    <source>
        <dbReference type="ARBA" id="ARBA00022692"/>
    </source>
</evidence>
<comment type="similarity">
    <text evidence="2">Belongs to the G-protein coupled receptor 2 family. Adhesion G-protein coupled receptor (ADGR) subfamily.</text>
</comment>
<evidence type="ECO:0000256" key="9">
    <source>
        <dbReference type="ARBA" id="ARBA00023170"/>
    </source>
</evidence>
<organism evidence="19 20">
    <name type="scientific">Dreissena polymorpha</name>
    <name type="common">Zebra mussel</name>
    <name type="synonym">Mytilus polymorpha</name>
    <dbReference type="NCBI Taxonomy" id="45954"/>
    <lineage>
        <taxon>Eukaryota</taxon>
        <taxon>Metazoa</taxon>
        <taxon>Spiralia</taxon>
        <taxon>Lophotrochozoa</taxon>
        <taxon>Mollusca</taxon>
        <taxon>Bivalvia</taxon>
        <taxon>Autobranchia</taxon>
        <taxon>Heteroconchia</taxon>
        <taxon>Euheterodonta</taxon>
        <taxon>Imparidentia</taxon>
        <taxon>Neoheterodontei</taxon>
        <taxon>Myida</taxon>
        <taxon>Dreissenoidea</taxon>
        <taxon>Dreissenidae</taxon>
        <taxon>Dreissena</taxon>
    </lineage>
</organism>
<dbReference type="PROSITE" id="PS50221">
    <property type="entry name" value="GAIN_B"/>
    <property type="match status" value="1"/>
</dbReference>
<dbReference type="InterPro" id="IPR000436">
    <property type="entry name" value="Sushi_SCR_CCP_dom"/>
</dbReference>
<evidence type="ECO:0000256" key="7">
    <source>
        <dbReference type="ARBA" id="ARBA00023136"/>
    </source>
</evidence>
<keyword evidence="10" id="KW-0325">Glycoprotein</keyword>
<dbReference type="InterPro" id="IPR001879">
    <property type="entry name" value="GPCR_2_extracellular_dom"/>
</dbReference>
<keyword evidence="8 12" id="KW-1015">Disulfide bond</keyword>
<feature type="transmembrane region" description="Helical" evidence="14">
    <location>
        <begin position="764"/>
        <end position="784"/>
    </location>
</feature>
<keyword evidence="11" id="KW-0807">Transducer</keyword>
<keyword evidence="4 14" id="KW-0812">Transmembrane</keyword>
<feature type="compositionally biased region" description="Basic and acidic residues" evidence="13">
    <location>
        <begin position="974"/>
        <end position="1001"/>
    </location>
</feature>
<evidence type="ECO:0000256" key="2">
    <source>
        <dbReference type="ARBA" id="ARBA00007343"/>
    </source>
</evidence>
<dbReference type="SMART" id="SM00032">
    <property type="entry name" value="CCP"/>
    <property type="match status" value="5"/>
</dbReference>
<dbReference type="GO" id="GO:0004930">
    <property type="term" value="F:G protein-coupled receptor activity"/>
    <property type="evidence" value="ECO:0007669"/>
    <property type="project" value="UniProtKB-KW"/>
</dbReference>
<sequence length="1028" mass="113150">MTAVWYTDGSVVNKGFYALYKAVLNNSECIPVDCGPPPQISRGHLGTYFSTLNPSTIEIKCDPGYLHSNKIFTQCQSNGRWSVAECTLVCKQWAGLTDLPVNQMITYPNHTTFIGDTALMTCDAGYHVFNDSSNHTEMAVCTSNGTWSPYTYSHCVPIDCGLPPALDNGMMKLMNNTTHFQSQADVTCKHGYFLNGSSSTIDCTDDGHWSLDDSHRCLPVDCGLPPSLANGNVKLLNNLTTFPSQAEVTCNRGYFLNSSFNILNCTEKGSWNQDSYSCLLVDCREWYSSLPKHQTIIYKNATSFGSKAIMTCNQGYHVVNKTNIVSESAICTENGTWSLPSYTVCVPTVEKTFRNCTKDITWNETQAGTIVEEKCPNGYSGKVSRQCSEEGLWLNPFYNCVSERVAELMSAVESIKETPSAENITNILDQLINVTKPDKGSSYIGDLNAITSILDTIASVSNKIEVTDEQAETFFNTTSNLLDTANAESWQSGENDGSTDGSSAAKPGAMKVLNVVDKYTDVLKNTLGNNSESSKTISSDNMVVHVSMVNTTSDELKFPDKPPLRIKSSVILPKASVTGSKTIAAVVYRNLSGIISSKLKNVSNSTINSEVVTVTLDKWENTTNFVIDITMEYAQNLNSAPICSFWNASIFSWDTTGCRVMSSNHLSATCRCTHLTNFAILMSPFIQSSANSKDLDIISIVGCSISLAGLTLTITFHIVLWKFVSKRRVVVLLNLSVALIIAYIVCIDVAVSILIVFKTQSKLKWMLTAAWVVPAVIVGITLGVTKTKGYGNEISCWLTIKGGVIWAFVGPALLVVLVNFIILVIVIRTILGSYTMAKKSTVERSKSAVWCLLALLPLMGLTWVLGVFYLDESFAWVQYVFAVCNSLQGLVIFMFHCAFNKTLWKAYKTKKQKSSYATSTYLKSRTTAVRSVITENSEVSMNVHDTFEIPSVDESAKTRYENLSIKQPIQTAAKADKEEQVDGISKHSEENANDDKLRRNDDEETANTDIHDLGLENPADKFFYSTAL</sequence>
<dbReference type="Pfam" id="PF00084">
    <property type="entry name" value="Sushi"/>
    <property type="match status" value="5"/>
</dbReference>
<keyword evidence="20" id="KW-1185">Reference proteome</keyword>
<evidence type="ECO:0000256" key="11">
    <source>
        <dbReference type="ARBA" id="ARBA00023224"/>
    </source>
</evidence>
<proteinExistence type="inferred from homology"/>
<dbReference type="InterPro" id="IPR000203">
    <property type="entry name" value="GPS"/>
</dbReference>
<dbReference type="Gene3D" id="1.20.1070.10">
    <property type="entry name" value="Rhodopsin 7-helix transmembrane proteins"/>
    <property type="match status" value="2"/>
</dbReference>
<gene>
    <name evidence="19" type="ORF">DPMN_103682</name>
</gene>
<evidence type="ECO:0000259" key="17">
    <source>
        <dbReference type="PROSITE" id="PS50261"/>
    </source>
</evidence>
<evidence type="ECO:0000256" key="5">
    <source>
        <dbReference type="ARBA" id="ARBA00022989"/>
    </source>
</evidence>
<evidence type="ECO:0000313" key="19">
    <source>
        <dbReference type="EMBL" id="KAH3830438.1"/>
    </source>
</evidence>
<evidence type="ECO:0000259" key="15">
    <source>
        <dbReference type="PROSITE" id="PS50221"/>
    </source>
</evidence>
<feature type="domain" description="Sushi" evidence="18">
    <location>
        <begin position="281"/>
        <end position="347"/>
    </location>
</feature>
<dbReference type="Pfam" id="PF01825">
    <property type="entry name" value="GPS"/>
    <property type="match status" value="1"/>
</dbReference>
<feature type="domain" description="GAIN-B" evidence="15">
    <location>
        <begin position="533"/>
        <end position="688"/>
    </location>
</feature>
<feature type="domain" description="Sushi" evidence="18">
    <location>
        <begin position="32"/>
        <end position="88"/>
    </location>
</feature>
<feature type="domain" description="Sushi" evidence="18">
    <location>
        <begin position="220"/>
        <end position="280"/>
    </location>
</feature>
<evidence type="ECO:0000256" key="6">
    <source>
        <dbReference type="ARBA" id="ARBA00023040"/>
    </source>
</evidence>
<keyword evidence="3" id="KW-1003">Cell membrane</keyword>
<dbReference type="InterPro" id="IPR035976">
    <property type="entry name" value="Sushi/SCR/CCP_sf"/>
</dbReference>
<protein>
    <submittedName>
        <fullName evidence="19">Uncharacterized protein</fullName>
    </submittedName>
</protein>
<feature type="region of interest" description="Disordered" evidence="13">
    <location>
        <begin position="971"/>
        <end position="1013"/>
    </location>
</feature>
<dbReference type="Proteomes" id="UP000828390">
    <property type="component" value="Unassembled WGS sequence"/>
</dbReference>
<feature type="disulfide bond" evidence="12">
    <location>
        <begin position="160"/>
        <end position="203"/>
    </location>
</feature>
<evidence type="ECO:0000256" key="8">
    <source>
        <dbReference type="ARBA" id="ARBA00023157"/>
    </source>
</evidence>
<dbReference type="Pfam" id="PF02793">
    <property type="entry name" value="HRM"/>
    <property type="match status" value="1"/>
</dbReference>
<evidence type="ECO:0000256" key="10">
    <source>
        <dbReference type="ARBA" id="ARBA00023180"/>
    </source>
</evidence>
<dbReference type="Pfam" id="PF00002">
    <property type="entry name" value="7tm_2"/>
    <property type="match status" value="1"/>
</dbReference>
<feature type="domain" description="G-protein coupled receptors family 2 profile 1" evidence="16">
    <location>
        <begin position="330"/>
        <end position="393"/>
    </location>
</feature>
<dbReference type="Gene3D" id="4.10.1240.10">
    <property type="entry name" value="GPCR, family 2, extracellular hormone receptor domain"/>
    <property type="match status" value="1"/>
</dbReference>
<evidence type="ECO:0000256" key="3">
    <source>
        <dbReference type="ARBA" id="ARBA00022475"/>
    </source>
</evidence>
<feature type="transmembrane region" description="Helical" evidence="14">
    <location>
        <begin position="697"/>
        <end position="720"/>
    </location>
</feature>
<comment type="subcellular location">
    <subcellularLocation>
        <location evidence="1">Cell membrane</location>
        <topology evidence="1">Multi-pass membrane protein</topology>
    </subcellularLocation>
</comment>
<keyword evidence="5 14" id="KW-1133">Transmembrane helix</keyword>
<dbReference type="InterPro" id="IPR051587">
    <property type="entry name" value="Adhesion_GPCR"/>
</dbReference>
<dbReference type="SUPFAM" id="SSF111418">
    <property type="entry name" value="Hormone receptor domain"/>
    <property type="match status" value="1"/>
</dbReference>
<dbReference type="GO" id="GO:0007189">
    <property type="term" value="P:adenylate cyclase-activating G protein-coupled receptor signaling pathway"/>
    <property type="evidence" value="ECO:0007669"/>
    <property type="project" value="TreeGrafter"/>
</dbReference>
<dbReference type="CDD" id="cd00033">
    <property type="entry name" value="CCP"/>
    <property type="match status" value="5"/>
</dbReference>
<dbReference type="InterPro" id="IPR057244">
    <property type="entry name" value="GAIN_B"/>
</dbReference>
<feature type="disulfide bond" evidence="12">
    <location>
        <begin position="222"/>
        <end position="265"/>
    </location>
</feature>
<feature type="transmembrane region" description="Helical" evidence="14">
    <location>
        <begin position="848"/>
        <end position="870"/>
    </location>
</feature>
<feature type="transmembrane region" description="Helical" evidence="14">
    <location>
        <begin position="732"/>
        <end position="757"/>
    </location>
</feature>
<dbReference type="PROSITE" id="PS50923">
    <property type="entry name" value="SUSHI"/>
    <property type="match status" value="4"/>
</dbReference>
<feature type="domain" description="Sushi" evidence="18">
    <location>
        <begin position="158"/>
        <end position="219"/>
    </location>
</feature>
<dbReference type="SMART" id="SM00008">
    <property type="entry name" value="HormR"/>
    <property type="match status" value="1"/>
</dbReference>
<dbReference type="PANTHER" id="PTHR45813">
    <property type="entry name" value="IG-LIKE DOMAIN-CONTAINING PROTEIN"/>
    <property type="match status" value="1"/>
</dbReference>
<evidence type="ECO:0000259" key="16">
    <source>
        <dbReference type="PROSITE" id="PS50227"/>
    </source>
</evidence>
<dbReference type="InterPro" id="IPR032471">
    <property type="entry name" value="AGRL2-4_GAIN_subdom_A"/>
</dbReference>
<dbReference type="Gene3D" id="2.10.70.10">
    <property type="entry name" value="Complement Module, domain 1"/>
    <property type="match status" value="5"/>
</dbReference>
<feature type="transmembrane region" description="Helical" evidence="14">
    <location>
        <begin position="804"/>
        <end position="827"/>
    </location>
</feature>
<dbReference type="GO" id="GO:0007166">
    <property type="term" value="P:cell surface receptor signaling pathway"/>
    <property type="evidence" value="ECO:0007669"/>
    <property type="project" value="InterPro"/>
</dbReference>
<dbReference type="InterPro" id="IPR036445">
    <property type="entry name" value="GPCR_2_extracell_dom_sf"/>
</dbReference>
<dbReference type="Gene3D" id="2.60.220.50">
    <property type="match status" value="1"/>
</dbReference>
<dbReference type="AlphaFoldDB" id="A0A9D4H8B5"/>
<keyword evidence="9" id="KW-0675">Receptor</keyword>
<keyword evidence="6" id="KW-0297">G-protein coupled receptor</keyword>
<keyword evidence="7 14" id="KW-0472">Membrane</keyword>
<dbReference type="SUPFAM" id="SSF57535">
    <property type="entry name" value="Complement control module/SCR domain"/>
    <property type="match status" value="5"/>
</dbReference>
<feature type="domain" description="G-protein coupled receptors family 2 profile 2" evidence="17">
    <location>
        <begin position="701"/>
        <end position="900"/>
    </location>
</feature>
<evidence type="ECO:0000256" key="1">
    <source>
        <dbReference type="ARBA" id="ARBA00004651"/>
    </source>
</evidence>
<feature type="transmembrane region" description="Helical" evidence="14">
    <location>
        <begin position="876"/>
        <end position="899"/>
    </location>
</feature>
<dbReference type="PANTHER" id="PTHR45813:SF8">
    <property type="entry name" value="IG-LIKE DOMAIN-CONTAINING PROTEIN"/>
    <property type="match status" value="1"/>
</dbReference>
<keyword evidence="12" id="KW-0768">Sushi</keyword>
<dbReference type="EMBL" id="JAIWYP010000004">
    <property type="protein sequence ID" value="KAH3830438.1"/>
    <property type="molecule type" value="Genomic_DNA"/>
</dbReference>
<evidence type="ECO:0000256" key="14">
    <source>
        <dbReference type="SAM" id="Phobius"/>
    </source>
</evidence>
<reference evidence="19" key="1">
    <citation type="journal article" date="2019" name="bioRxiv">
        <title>The Genome of the Zebra Mussel, Dreissena polymorpha: A Resource for Invasive Species Research.</title>
        <authorList>
            <person name="McCartney M.A."/>
            <person name="Auch B."/>
            <person name="Kono T."/>
            <person name="Mallez S."/>
            <person name="Zhang Y."/>
            <person name="Obille A."/>
            <person name="Becker A."/>
            <person name="Abrahante J.E."/>
            <person name="Garbe J."/>
            <person name="Badalamenti J.P."/>
            <person name="Herman A."/>
            <person name="Mangelson H."/>
            <person name="Liachko I."/>
            <person name="Sullivan S."/>
            <person name="Sone E.D."/>
            <person name="Koren S."/>
            <person name="Silverstein K.A.T."/>
            <person name="Beckman K.B."/>
            <person name="Gohl D.M."/>
        </authorList>
    </citation>
    <scope>NUCLEOTIDE SEQUENCE</scope>
    <source>
        <strain evidence="19">Duluth1</strain>
        <tissue evidence="19">Whole animal</tissue>
    </source>
</reference>
<evidence type="ECO:0000256" key="12">
    <source>
        <dbReference type="PROSITE-ProRule" id="PRU00302"/>
    </source>
</evidence>
<dbReference type="PROSITE" id="PS50261">
    <property type="entry name" value="G_PROTEIN_RECEP_F2_4"/>
    <property type="match status" value="1"/>
</dbReference>
<name>A0A9D4H8B5_DREPO</name>
<dbReference type="InterPro" id="IPR017981">
    <property type="entry name" value="GPCR_2-like_7TM"/>
</dbReference>
<evidence type="ECO:0000259" key="18">
    <source>
        <dbReference type="PROSITE" id="PS50923"/>
    </source>
</evidence>
<comment type="caution">
    <text evidence="19">The sequence shown here is derived from an EMBL/GenBank/DDBJ whole genome shotgun (WGS) entry which is preliminary data.</text>
</comment>
<reference evidence="19" key="2">
    <citation type="submission" date="2020-11" db="EMBL/GenBank/DDBJ databases">
        <authorList>
            <person name="McCartney M.A."/>
            <person name="Auch B."/>
            <person name="Kono T."/>
            <person name="Mallez S."/>
            <person name="Becker A."/>
            <person name="Gohl D.M."/>
            <person name="Silverstein K.A.T."/>
            <person name="Koren S."/>
            <person name="Bechman K.B."/>
            <person name="Herman A."/>
            <person name="Abrahante J.E."/>
            <person name="Garbe J."/>
        </authorList>
    </citation>
    <scope>NUCLEOTIDE SEQUENCE</scope>
    <source>
        <strain evidence="19">Duluth1</strain>
        <tissue evidence="19">Whole animal</tissue>
    </source>
</reference>
<dbReference type="Pfam" id="PF16489">
    <property type="entry name" value="GAIN"/>
    <property type="match status" value="1"/>
</dbReference>
<dbReference type="PROSITE" id="PS50227">
    <property type="entry name" value="G_PROTEIN_RECEP_F2_3"/>
    <property type="match status" value="1"/>
</dbReference>
<dbReference type="Gene3D" id="1.25.40.610">
    <property type="match status" value="1"/>
</dbReference>